<comment type="similarity">
    <text evidence="2">Belongs to the HMGN family.</text>
</comment>
<evidence type="ECO:0000256" key="1">
    <source>
        <dbReference type="ARBA" id="ARBA00004123"/>
    </source>
</evidence>
<evidence type="ECO:0000256" key="3">
    <source>
        <dbReference type="ARBA" id="ARBA00023125"/>
    </source>
</evidence>
<keyword evidence="3" id="KW-0238">DNA-binding</keyword>
<dbReference type="GO" id="GO:0000785">
    <property type="term" value="C:chromatin"/>
    <property type="evidence" value="ECO:0007669"/>
    <property type="project" value="InterPro"/>
</dbReference>
<organism evidence="6 7">
    <name type="scientific">Nyctereutes procyonoides</name>
    <name type="common">Raccoon dog</name>
    <name type="synonym">Canis procyonoides</name>
    <dbReference type="NCBI Taxonomy" id="34880"/>
    <lineage>
        <taxon>Eukaryota</taxon>
        <taxon>Metazoa</taxon>
        <taxon>Chordata</taxon>
        <taxon>Craniata</taxon>
        <taxon>Vertebrata</taxon>
        <taxon>Euteleostomi</taxon>
        <taxon>Mammalia</taxon>
        <taxon>Eutheria</taxon>
        <taxon>Laurasiatheria</taxon>
        <taxon>Carnivora</taxon>
        <taxon>Caniformia</taxon>
        <taxon>Canidae</taxon>
        <taxon>Nyctereutes</taxon>
    </lineage>
</organism>
<dbReference type="SMART" id="SM00527">
    <property type="entry name" value="HMG17"/>
    <property type="match status" value="1"/>
</dbReference>
<feature type="compositionally biased region" description="Basic and acidic residues" evidence="5">
    <location>
        <begin position="21"/>
        <end position="31"/>
    </location>
</feature>
<comment type="subcellular location">
    <subcellularLocation>
        <location evidence="1">Nucleus</location>
    </subcellularLocation>
</comment>
<feature type="compositionally biased region" description="Polar residues" evidence="5">
    <location>
        <begin position="1"/>
        <end position="11"/>
    </location>
</feature>
<evidence type="ECO:0000256" key="2">
    <source>
        <dbReference type="ARBA" id="ARBA00007696"/>
    </source>
</evidence>
<dbReference type="InterPro" id="IPR000079">
    <property type="entry name" value="HMGN_fam"/>
</dbReference>
<sequence>MPNKKVSSTQDWGRLLGKPVPAKDKSPDKKVQTKGKRRTKGNQAEVANQEIKPGENGETRMKRVQLLMKQEKEAKSN</sequence>
<gene>
    <name evidence="6" type="ORF">NYPRO_LOCUS13827</name>
</gene>
<proteinExistence type="inferred from homology"/>
<dbReference type="AlphaFoldDB" id="A0A811YWJ0"/>
<dbReference type="Proteomes" id="UP000645828">
    <property type="component" value="Unassembled WGS sequence"/>
</dbReference>
<reference evidence="6" key="1">
    <citation type="submission" date="2020-12" db="EMBL/GenBank/DDBJ databases">
        <authorList>
            <consortium name="Molecular Ecology Group"/>
        </authorList>
    </citation>
    <scope>NUCLEOTIDE SEQUENCE</scope>
    <source>
        <strain evidence="6">TBG_1078</strain>
    </source>
</reference>
<comment type="caution">
    <text evidence="6">The sequence shown here is derived from an EMBL/GenBank/DDBJ whole genome shotgun (WGS) entry which is preliminary data.</text>
</comment>
<keyword evidence="4" id="KW-0539">Nucleus</keyword>
<name>A0A811YWJ0_NYCPR</name>
<protein>
    <submittedName>
        <fullName evidence="6">(raccoon dog) hypothetical protein</fullName>
    </submittedName>
</protein>
<dbReference type="EMBL" id="CAJHUB010000750">
    <property type="protein sequence ID" value="CAD7681035.1"/>
    <property type="molecule type" value="Genomic_DNA"/>
</dbReference>
<evidence type="ECO:0000256" key="5">
    <source>
        <dbReference type="SAM" id="MobiDB-lite"/>
    </source>
</evidence>
<accession>A0A811YWJ0</accession>
<evidence type="ECO:0000313" key="6">
    <source>
        <dbReference type="EMBL" id="CAD7681035.1"/>
    </source>
</evidence>
<dbReference type="GO" id="GO:0005634">
    <property type="term" value="C:nucleus"/>
    <property type="evidence" value="ECO:0007669"/>
    <property type="project" value="UniProtKB-SubCell"/>
</dbReference>
<feature type="region of interest" description="Disordered" evidence="5">
    <location>
        <begin position="1"/>
        <end position="60"/>
    </location>
</feature>
<evidence type="ECO:0000256" key="4">
    <source>
        <dbReference type="ARBA" id="ARBA00023242"/>
    </source>
</evidence>
<evidence type="ECO:0000313" key="7">
    <source>
        <dbReference type="Proteomes" id="UP000645828"/>
    </source>
</evidence>
<keyword evidence="7" id="KW-1185">Reference proteome</keyword>
<dbReference type="GO" id="GO:0031492">
    <property type="term" value="F:nucleosomal DNA binding"/>
    <property type="evidence" value="ECO:0007669"/>
    <property type="project" value="InterPro"/>
</dbReference>